<feature type="chain" id="PRO_5025328469" description="Lipoprotein" evidence="1">
    <location>
        <begin position="21"/>
        <end position="224"/>
    </location>
</feature>
<sequence>MFRKLLVVTLALLTAACVPIPPESPEASSQMPERSDSCAPDHMTLQVGQGSGDLASDELSGHIDILRVESSLEGETLTAVFHLRDIPHALTVNREGVHHMHPDYGWNVDIDIHGVVRNISIDYSLFDYTLRIENRAEKSPSDPLPTTGPFEDVMNLMLLEFVHDLENDYFTHKHLNGNSRLLVSYEDNTLTLSGQIPGITRESTLLFWAYDTLGGQDGIACQSG</sequence>
<protein>
    <recommendedName>
        <fullName evidence="3">Lipoprotein</fullName>
    </recommendedName>
</protein>
<name>A0A6B1FUB0_9CHLR</name>
<feature type="signal peptide" evidence="1">
    <location>
        <begin position="1"/>
        <end position="20"/>
    </location>
</feature>
<evidence type="ECO:0000313" key="2">
    <source>
        <dbReference type="EMBL" id="MYH60693.1"/>
    </source>
</evidence>
<gene>
    <name evidence="2" type="ORF">F4148_02650</name>
</gene>
<keyword evidence="1" id="KW-0732">Signal</keyword>
<proteinExistence type="predicted"/>
<dbReference type="PROSITE" id="PS51257">
    <property type="entry name" value="PROKAR_LIPOPROTEIN"/>
    <property type="match status" value="1"/>
</dbReference>
<accession>A0A6B1FUB0</accession>
<comment type="caution">
    <text evidence="2">The sequence shown here is derived from an EMBL/GenBank/DDBJ whole genome shotgun (WGS) entry which is preliminary data.</text>
</comment>
<dbReference type="AlphaFoldDB" id="A0A6B1FUB0"/>
<evidence type="ECO:0000256" key="1">
    <source>
        <dbReference type="SAM" id="SignalP"/>
    </source>
</evidence>
<reference evidence="2" key="1">
    <citation type="submission" date="2019-09" db="EMBL/GenBank/DDBJ databases">
        <title>Characterisation of the sponge microbiome using genome-centric metagenomics.</title>
        <authorList>
            <person name="Engelberts J.P."/>
            <person name="Robbins S.J."/>
            <person name="De Goeij J.M."/>
            <person name="Aranda M."/>
            <person name="Bell S.C."/>
            <person name="Webster N.S."/>
        </authorList>
    </citation>
    <scope>NUCLEOTIDE SEQUENCE</scope>
    <source>
        <strain evidence="2">SB0675_bin_29</strain>
    </source>
</reference>
<dbReference type="EMBL" id="VYDA01000099">
    <property type="protein sequence ID" value="MYH60693.1"/>
    <property type="molecule type" value="Genomic_DNA"/>
</dbReference>
<evidence type="ECO:0008006" key="3">
    <source>
        <dbReference type="Google" id="ProtNLM"/>
    </source>
</evidence>
<organism evidence="2">
    <name type="scientific">Caldilineaceae bacterium SB0675_bin_29</name>
    <dbReference type="NCBI Taxonomy" id="2605266"/>
    <lineage>
        <taxon>Bacteria</taxon>
        <taxon>Bacillati</taxon>
        <taxon>Chloroflexota</taxon>
        <taxon>Caldilineae</taxon>
        <taxon>Caldilineales</taxon>
        <taxon>Caldilineaceae</taxon>
    </lineage>
</organism>